<feature type="active site" evidence="2">
    <location>
        <position position="657"/>
    </location>
</feature>
<dbReference type="EC" id="3.4.21.53" evidence="2"/>
<dbReference type="GO" id="GO:0030163">
    <property type="term" value="P:protein catabolic process"/>
    <property type="evidence" value="ECO:0007669"/>
    <property type="project" value="InterPro"/>
</dbReference>
<sequence length="824" mass="91605">MTDGKPAPLKPDALRRRCDPGSLGFETTAEVEPLRQSIGQGLAMQAVRFGLEVDHPGYNVFATGLSGSGRTTMIRQLLEARAADEPTPSDWCYVYNFDEAREPSALQLPSGRGPHLRDDVAAMLRELRASLAKALQSEEFRKRRDEIAEEAMEKQRALIENFQQQMEEERYVSLTQTPAGYVVAPALGNEPIDEKRFQTLPEEQREEILARRREMEKVFAEVQRQAREFERQAQRRVIDLQRSAAHDVVAHCVGEVKARWENVPAVLHYLNRMAEDIVRNAERFAEGDDASSSQGRQPGEAEDPTLRYKVNVIVCHEPDSGAPVVREDNPTYHNLIGRIEHRVEFGTMVADYSQITAGAIHQANGGYLLLDATDLLQKPIAWTALKNALRTGSIRLEEIIEYTSLIATTTLKPEPIPLSCRIILIGDPYTYYMLHAYDEDFRELFKVRADFSTYMDRDGAAERGYAAFIAARCEEESLPAFEAEAVARIVEFGSRLAGHRDHLSTRFGAIGDLVREAAFFARSAGRDTVTFADVSQAIEEREKRVNRPERELLRLIENNTLAVEPEGHKIGQLYGLAVLSAAEHQFARPIKVECSAFMGTSGVVDIEREVRLGGPLHNKGVLVLSGYLGDLFAQDHPLIMSASLSFDQLYEEVEGDSASAAELYTLISAIAEVPLNQGIAITGALNQDGDIRPIGGVTTKIEGFYRACQRRGLTGDQGVIVPARNASNLVLTDEVIEAVRAGRFHVWPIRKVEEGWTILSGLPAGSRGADGEFPPESVYGRAAARLREWATGWRDFGKPVREGRQPETETTRGREEPAEPAEEG</sequence>
<evidence type="ECO:0000256" key="3">
    <source>
        <dbReference type="SAM" id="Coils"/>
    </source>
</evidence>
<evidence type="ECO:0000313" key="6">
    <source>
        <dbReference type="EMBL" id="NIR74214.1"/>
    </source>
</evidence>
<dbReference type="Proteomes" id="UP000702544">
    <property type="component" value="Unassembled WGS sequence"/>
</dbReference>
<dbReference type="EMBL" id="JAACAK010000028">
    <property type="protein sequence ID" value="NIR74214.1"/>
    <property type="molecule type" value="Genomic_DNA"/>
</dbReference>
<dbReference type="Gene3D" id="3.30.230.10">
    <property type="match status" value="1"/>
</dbReference>
<dbReference type="SUPFAM" id="SSF52540">
    <property type="entry name" value="P-loop containing nucleoside triphosphate hydrolases"/>
    <property type="match status" value="2"/>
</dbReference>
<accession>A0AAE4Z5M5</accession>
<keyword evidence="2" id="KW-0378">Hydrolase</keyword>
<name>A0AAE4Z5M5_9BACT</name>
<dbReference type="SUPFAM" id="SSF54211">
    <property type="entry name" value="Ribosomal protein S5 domain 2-like"/>
    <property type="match status" value="1"/>
</dbReference>
<dbReference type="GO" id="GO:0004176">
    <property type="term" value="F:ATP-dependent peptidase activity"/>
    <property type="evidence" value="ECO:0007669"/>
    <property type="project" value="UniProtKB-UniRule"/>
</dbReference>
<evidence type="ECO:0000313" key="7">
    <source>
        <dbReference type="Proteomes" id="UP000702544"/>
    </source>
</evidence>
<dbReference type="InterPro" id="IPR046844">
    <property type="entry name" value="Lon-like_helical"/>
</dbReference>
<dbReference type="GO" id="GO:0004252">
    <property type="term" value="F:serine-type endopeptidase activity"/>
    <property type="evidence" value="ECO:0007669"/>
    <property type="project" value="UniProtKB-UniRule"/>
</dbReference>
<evidence type="ECO:0000256" key="2">
    <source>
        <dbReference type="PROSITE-ProRule" id="PRU01122"/>
    </source>
</evidence>
<feature type="region of interest" description="Disordered" evidence="4">
    <location>
        <begin position="796"/>
        <end position="824"/>
    </location>
</feature>
<dbReference type="InterPro" id="IPR014721">
    <property type="entry name" value="Ribsml_uS5_D2-typ_fold_subgr"/>
</dbReference>
<keyword evidence="2" id="KW-0720">Serine protease</keyword>
<dbReference type="GO" id="GO:0005524">
    <property type="term" value="F:ATP binding"/>
    <property type="evidence" value="ECO:0007669"/>
    <property type="project" value="InterPro"/>
</dbReference>
<dbReference type="InterPro" id="IPR020568">
    <property type="entry name" value="Ribosomal_Su5_D2-typ_SF"/>
</dbReference>
<feature type="compositionally biased region" description="Basic and acidic residues" evidence="4">
    <location>
        <begin position="796"/>
        <end position="817"/>
    </location>
</feature>
<gene>
    <name evidence="6" type="ORF">GWO12_03745</name>
</gene>
<dbReference type="GO" id="GO:0006508">
    <property type="term" value="P:proteolysis"/>
    <property type="evidence" value="ECO:0007669"/>
    <property type="project" value="UniProtKB-KW"/>
</dbReference>
<dbReference type="PANTHER" id="PTHR10046">
    <property type="entry name" value="ATP DEPENDENT LON PROTEASE FAMILY MEMBER"/>
    <property type="match status" value="1"/>
</dbReference>
<keyword evidence="1 2" id="KW-0645">Protease</keyword>
<dbReference type="InterPro" id="IPR041699">
    <property type="entry name" value="AAA_32"/>
</dbReference>
<proteinExistence type="inferred from homology"/>
<dbReference type="Gene3D" id="3.40.50.300">
    <property type="entry name" value="P-loop containing nucleotide triphosphate hydrolases"/>
    <property type="match status" value="2"/>
</dbReference>
<evidence type="ECO:0000256" key="4">
    <source>
        <dbReference type="SAM" id="MobiDB-lite"/>
    </source>
</evidence>
<dbReference type="InterPro" id="IPR008269">
    <property type="entry name" value="Lon_proteolytic"/>
</dbReference>
<evidence type="ECO:0000256" key="1">
    <source>
        <dbReference type="ARBA" id="ARBA00022670"/>
    </source>
</evidence>
<dbReference type="Pfam" id="PF13654">
    <property type="entry name" value="AAA_32"/>
    <property type="match status" value="1"/>
</dbReference>
<dbReference type="InterPro" id="IPR027417">
    <property type="entry name" value="P-loop_NTPase"/>
</dbReference>
<comment type="catalytic activity">
    <reaction evidence="2">
        <text>Hydrolysis of proteins in presence of ATP.</text>
        <dbReference type="EC" id="3.4.21.53"/>
    </reaction>
</comment>
<keyword evidence="3" id="KW-0175">Coiled coil</keyword>
<comment type="caution">
    <text evidence="6">The sequence shown here is derived from an EMBL/GenBank/DDBJ whole genome shotgun (WGS) entry which is preliminary data.</text>
</comment>
<feature type="domain" description="Lon proteolytic" evidence="5">
    <location>
        <begin position="567"/>
        <end position="762"/>
    </location>
</feature>
<feature type="coiled-coil region" evidence="3">
    <location>
        <begin position="205"/>
        <end position="232"/>
    </location>
</feature>
<feature type="active site" evidence="2">
    <location>
        <position position="700"/>
    </location>
</feature>
<comment type="similarity">
    <text evidence="2">Belongs to the peptidase S16 family.</text>
</comment>
<evidence type="ECO:0000259" key="5">
    <source>
        <dbReference type="PROSITE" id="PS51786"/>
    </source>
</evidence>
<dbReference type="Gene3D" id="1.10.8.60">
    <property type="match status" value="1"/>
</dbReference>
<dbReference type="InterPro" id="IPR046843">
    <property type="entry name" value="LonB_AAA-LID"/>
</dbReference>
<dbReference type="AlphaFoldDB" id="A0AAE4Z5M5"/>
<protein>
    <recommendedName>
        <fullName evidence="2">endopeptidase La</fullName>
        <ecNumber evidence="2">3.4.21.53</ecNumber>
    </recommendedName>
</protein>
<reference evidence="6 7" key="1">
    <citation type="submission" date="2020-01" db="EMBL/GenBank/DDBJ databases">
        <title>Genomes assembled from Gulf of Kutch pelagic sediment metagenomes.</title>
        <authorList>
            <person name="Chandrashekar M."/>
            <person name="Mahajan M.S."/>
            <person name="Dave K.J."/>
            <person name="Vatsa P."/>
            <person name="Nathani N.M."/>
        </authorList>
    </citation>
    <scope>NUCLEOTIDE SEQUENCE [LARGE SCALE GENOMIC DNA]</scope>
    <source>
        <strain evidence="6">KS3-K002</strain>
    </source>
</reference>
<dbReference type="InterPro" id="IPR027065">
    <property type="entry name" value="Lon_Prtase"/>
</dbReference>
<dbReference type="PROSITE" id="PS51786">
    <property type="entry name" value="LON_PROTEOLYTIC"/>
    <property type="match status" value="1"/>
</dbReference>
<dbReference type="Pfam" id="PF20436">
    <property type="entry name" value="LonB_AAA-LID"/>
    <property type="match status" value="1"/>
</dbReference>
<dbReference type="Pfam" id="PF20437">
    <property type="entry name" value="LonC_helical"/>
    <property type="match status" value="1"/>
</dbReference>
<organism evidence="6 7">
    <name type="scientific">Candidatus Kutchimonas denitrificans</name>
    <dbReference type="NCBI Taxonomy" id="3056748"/>
    <lineage>
        <taxon>Bacteria</taxon>
        <taxon>Pseudomonadati</taxon>
        <taxon>Gemmatimonadota</taxon>
        <taxon>Gemmatimonadia</taxon>
        <taxon>Candidatus Palauibacterales</taxon>
        <taxon>Candidatus Palauibacteraceae</taxon>
        <taxon>Candidatus Kutchimonas</taxon>
    </lineage>
</organism>
<dbReference type="PRINTS" id="PR00830">
    <property type="entry name" value="ENDOLAPTASE"/>
</dbReference>
<dbReference type="Pfam" id="PF05362">
    <property type="entry name" value="Lon_C"/>
    <property type="match status" value="1"/>
</dbReference>